<feature type="transmembrane region" description="Helical" evidence="1">
    <location>
        <begin position="85"/>
        <end position="106"/>
    </location>
</feature>
<dbReference type="Pfam" id="PF07386">
    <property type="entry name" value="DUF1499"/>
    <property type="match status" value="1"/>
</dbReference>
<keyword evidence="3" id="KW-1185">Reference proteome</keyword>
<dbReference type="RefSeq" id="WP_149327975.1">
    <property type="nucleotide sequence ID" value="NZ_VTPY01000003.1"/>
</dbReference>
<gene>
    <name evidence="2" type="ORF">F0A17_08915</name>
</gene>
<accession>A0A7V7G173</accession>
<dbReference type="EMBL" id="VTPY01000003">
    <property type="protein sequence ID" value="KAA0013022.1"/>
    <property type="molecule type" value="Genomic_DNA"/>
</dbReference>
<feature type="transmembrane region" description="Helical" evidence="1">
    <location>
        <begin position="58"/>
        <end position="78"/>
    </location>
</feature>
<organism evidence="2 3">
    <name type="scientific">Billgrantia pellis</name>
    <dbReference type="NCBI Taxonomy" id="2606936"/>
    <lineage>
        <taxon>Bacteria</taxon>
        <taxon>Pseudomonadati</taxon>
        <taxon>Pseudomonadota</taxon>
        <taxon>Gammaproteobacteria</taxon>
        <taxon>Oceanospirillales</taxon>
        <taxon>Halomonadaceae</taxon>
        <taxon>Billgrantia</taxon>
    </lineage>
</organism>
<keyword evidence="1" id="KW-1133">Transmembrane helix</keyword>
<dbReference type="InterPro" id="IPR010865">
    <property type="entry name" value="DUF1499"/>
</dbReference>
<evidence type="ECO:0000313" key="2">
    <source>
        <dbReference type="EMBL" id="KAA0013022.1"/>
    </source>
</evidence>
<keyword evidence="1" id="KW-0812">Transmembrane</keyword>
<reference evidence="2 3" key="1">
    <citation type="submission" date="2019-08" db="EMBL/GenBank/DDBJ databases">
        <title>Bioinformatics analysis of the strain L3 and L5.</title>
        <authorList>
            <person name="Li X."/>
        </authorList>
    </citation>
    <scope>NUCLEOTIDE SEQUENCE [LARGE SCALE GENOMIC DNA]</scope>
    <source>
        <strain evidence="2 3">L5</strain>
    </source>
</reference>
<keyword evidence="1" id="KW-0472">Membrane</keyword>
<name>A0A7V7G173_9GAMM</name>
<proteinExistence type="predicted"/>
<sequence length="258" mass="28085">MSPLSPQSRLRGGRWPSGIAWLSALLLVLAALLLLVAGPAYRLELLPLSTAFGLLRYGGLLGLGAIAIALLALLVALLCRRKRVIWGTAFTIASTVALLWVPWTYWQRAQSAPPIHDITTDLETPPAFMALAPAREAAPNAVDYPGESFARRQREAYPDIQPRHYPLPLATVRAAAEAAVLDMGWEIADITVDAVDTIEATATTTWFGFKDDVVIRLTQESDGIRVDARSASRLGRGDAGANAQRIRDYFEALERRTG</sequence>
<dbReference type="AlphaFoldDB" id="A0A7V7G173"/>
<protein>
    <submittedName>
        <fullName evidence="2">DUF1499 domain-containing protein</fullName>
    </submittedName>
</protein>
<evidence type="ECO:0000313" key="3">
    <source>
        <dbReference type="Proteomes" id="UP000486760"/>
    </source>
</evidence>
<comment type="caution">
    <text evidence="2">The sequence shown here is derived from an EMBL/GenBank/DDBJ whole genome shotgun (WGS) entry which is preliminary data.</text>
</comment>
<dbReference type="Proteomes" id="UP000486760">
    <property type="component" value="Unassembled WGS sequence"/>
</dbReference>
<evidence type="ECO:0000256" key="1">
    <source>
        <dbReference type="SAM" id="Phobius"/>
    </source>
</evidence>